<accession>A0ACC7NS81</accession>
<proteinExistence type="predicted"/>
<comment type="caution">
    <text evidence="1">The sequence shown here is derived from an EMBL/GenBank/DDBJ whole genome shotgun (WGS) entry which is preliminary data.</text>
</comment>
<protein>
    <submittedName>
        <fullName evidence="1">S-layer homology domain-containing protein</fullName>
    </submittedName>
</protein>
<name>A0ACC7NS81_9BACL</name>
<dbReference type="EMBL" id="JBJURJ010000003">
    <property type="protein sequence ID" value="MFM9327561.1"/>
    <property type="molecule type" value="Genomic_DNA"/>
</dbReference>
<gene>
    <name evidence="1" type="ORF">ACI1P1_04520</name>
</gene>
<evidence type="ECO:0000313" key="2">
    <source>
        <dbReference type="Proteomes" id="UP001631969"/>
    </source>
</evidence>
<evidence type="ECO:0000313" key="1">
    <source>
        <dbReference type="EMBL" id="MFM9327561.1"/>
    </source>
</evidence>
<reference evidence="1" key="1">
    <citation type="submission" date="2024-12" db="EMBL/GenBank/DDBJ databases">
        <authorList>
            <person name="Wu N."/>
        </authorList>
    </citation>
    <scope>NUCLEOTIDE SEQUENCE</scope>
    <source>
        <strain evidence="1">P15</strain>
    </source>
</reference>
<sequence>MRKKSFILLPLAVMLVLFLAATAFADATSHYLNPLMKGADPTIARAADGYYYSAASDGNITLKRHETILGVATAKSRVVWERPKDFGFVWGPYIYRLDGKWYIYFASGPEKSFGFGHPSSYVLENASPDPFEGTWTLKGGSSNADEDGQITYKQGLLNTEGYGLACGIVIINGQRYFTYTKYYYYYDPATGKTRFDECPTIVKMKSPWELEGKEVTLARPVYDWEKHGDNINEGAAVVERNGKVYFAYSASSFMNDNYAVGVSVADLSSDIMNEASWTKYPQPAMKRSDENSSYGPGSPLFLKSEDGTEDWILYHGIPTHGQGGGNRGIRAQRINWDDSDFINLGIPSNPGTVLGRPSGEEKSEVYEAEEAQLSGAAKVTGSSLYASDARYVKYSSGKDSDYVEFTVNTESEEAYSLDFRYNNNTAGPVSMQLAVNQESRGAISFPSNAGSASNFDNKTVHNLRLNAGTNKIRLSGKSDLALDALILKKSALYEAENAELSGNAKTDTDHPGYSGTGFVGGLWIGESAVSFKVNAAHAGSYSVKLAYSLGFADDRTLSMYVNGTKIKQVDFFSLKSWDKWADRYDNVFLKEGENVIMYRYDQGDTGNVNLDYITVTEAATWTYEAEYAKTTGAKDAKVVKAKEGNTGIGYVNGLAKVGSSVEFAVETEHAADYDIKLRYAKEGTDKTLALYVNGAYARDVVLSPTGGAAVWKEQVVTVPLGKGKNTITYRSETETGDVVNLDNIHLNKRTPWKYQAENADRSDNLKVARDHLWYDGNGFVGGFEEEGDSLRFEVNVPYTADYTSTLRYSGSQAGNIKMTLYVNENRIKQVALPPTANWDTWSDATETVHLKAGRNIIEFIREGEDTGRFNIDSLTLDKFAGGFMSSSAKKITPETMVKIQPKHSGKSLDVDRVSSDPGAVINQWANGDGNNQLWRFLDLGTGYYQITSVQSGHAIDLKAGSAIGQICQNVKAAGSSLPDTQQWRLERDGEYYKITNKSNGKVLTVDGASLNNGAVVRVADDESKDHQRFKIEIRNLTESEFRAVADLTAVPATMEAGQEKTLFGTVSPDAATRKSIMWSIKNAGKTGAVLNGNVLSATKAGEVTVTARIEAGRVGGADYTKDFTITVIKKDADLSPDKATYDLYVPGDVSTNVIWNEAKSVTGVVYARTVTGAVYNGTLGTDGFAVTENVLTIKNDGLDKLGLESGGKVDFSILFDKGNPAAFTVHVVDSSSSASHGITVTTEGRGTASASAVSAVKDSVVSLTAAPEPGYLFKGWKVIRPEGLSITDDSFIMPGEAVEVTAVFAAPSYTVTYDKNGAAAGSVPVDGQTYAQGVTVAVYGNTGNLAKTGYVFKGWNTEADGSGSSYAEGGRFTMGAADITLYAQWTASYSGGSSGGSSSSGGATPSLIDSSQFTLPAGKKGEFGIGDDIKIIIPAGAVQKDLRLTVGKVADTTPLLGSKDISASPVFELQKNFSEPFDQEITLVLTFDPAKLKQGQKPVVFAYDEGNRSWVKAGGEVNGNTGGNTIAVKVKNVGKFAVFGVDQTVQPPVPKPPVSFSDLAGHWAEAAIRQAVQAGIVNGYPDGTFKPDQTVTRSEFAVMLMGALKPQGGKAALTFTDKDQIGAWALDAVARAVEAGMIAGYEDGSFRPDVEISRAEMAKMLATALGKANEAAAAAGFVDDGVIPDWAEGSVAVLYELGMMEGKDGNRFAPGDKATRAEAVKVLLNLLQNKHN</sequence>
<organism evidence="1 2">
    <name type="scientific">Paenibacillus mesotrionivorans</name>
    <dbReference type="NCBI Taxonomy" id="3160968"/>
    <lineage>
        <taxon>Bacteria</taxon>
        <taxon>Bacillati</taxon>
        <taxon>Bacillota</taxon>
        <taxon>Bacilli</taxon>
        <taxon>Bacillales</taxon>
        <taxon>Paenibacillaceae</taxon>
        <taxon>Paenibacillus</taxon>
    </lineage>
</organism>
<dbReference type="Proteomes" id="UP001631969">
    <property type="component" value="Unassembled WGS sequence"/>
</dbReference>
<keyword evidence="2" id="KW-1185">Reference proteome</keyword>